<dbReference type="EMBL" id="BMIF01000001">
    <property type="protein sequence ID" value="GGA50818.1"/>
    <property type="molecule type" value="Genomic_DNA"/>
</dbReference>
<reference evidence="1" key="2">
    <citation type="submission" date="2020-09" db="EMBL/GenBank/DDBJ databases">
        <authorList>
            <person name="Sun Q."/>
            <person name="Zhou Y."/>
        </authorList>
    </citation>
    <scope>NUCLEOTIDE SEQUENCE</scope>
    <source>
        <strain evidence="1">CGMCC 1.15320</strain>
    </source>
</reference>
<sequence length="89" mass="9807">MTSLIGICGKQTAQRISIRFPKREGQSRIRILSLSVPARPLLKNPQKSSSSSAQVFHVVLSPFVHALNLAWRSKHDVQRNSASGAQSNE</sequence>
<dbReference type="AlphaFoldDB" id="A0A916RCR9"/>
<evidence type="ECO:0000313" key="2">
    <source>
        <dbReference type="Proteomes" id="UP000636264"/>
    </source>
</evidence>
<dbReference type="Proteomes" id="UP000636264">
    <property type="component" value="Unassembled WGS sequence"/>
</dbReference>
<organism evidence="1 2">
    <name type="scientific">Nitratireductor aestuarii</name>
    <dbReference type="NCBI Taxonomy" id="1735103"/>
    <lineage>
        <taxon>Bacteria</taxon>
        <taxon>Pseudomonadati</taxon>
        <taxon>Pseudomonadota</taxon>
        <taxon>Alphaproteobacteria</taxon>
        <taxon>Hyphomicrobiales</taxon>
        <taxon>Phyllobacteriaceae</taxon>
        <taxon>Nitratireductor</taxon>
    </lineage>
</organism>
<evidence type="ECO:0000313" key="1">
    <source>
        <dbReference type="EMBL" id="GGA50818.1"/>
    </source>
</evidence>
<accession>A0A916RCR9</accession>
<keyword evidence="2" id="KW-1185">Reference proteome</keyword>
<comment type="caution">
    <text evidence="1">The sequence shown here is derived from an EMBL/GenBank/DDBJ whole genome shotgun (WGS) entry which is preliminary data.</text>
</comment>
<gene>
    <name evidence="1" type="ORF">GCM10011385_00060</name>
</gene>
<protein>
    <submittedName>
        <fullName evidence="1">Uncharacterized protein</fullName>
    </submittedName>
</protein>
<proteinExistence type="predicted"/>
<name>A0A916RCR9_9HYPH</name>
<reference evidence="1" key="1">
    <citation type="journal article" date="2014" name="Int. J. Syst. Evol. Microbiol.">
        <title>Complete genome sequence of Corynebacterium casei LMG S-19264T (=DSM 44701T), isolated from a smear-ripened cheese.</title>
        <authorList>
            <consortium name="US DOE Joint Genome Institute (JGI-PGF)"/>
            <person name="Walter F."/>
            <person name="Albersmeier A."/>
            <person name="Kalinowski J."/>
            <person name="Ruckert C."/>
        </authorList>
    </citation>
    <scope>NUCLEOTIDE SEQUENCE</scope>
    <source>
        <strain evidence="1">CGMCC 1.15320</strain>
    </source>
</reference>